<comment type="caution">
    <text evidence="3">The sequence shown here is derived from an EMBL/GenBank/DDBJ whole genome shotgun (WGS) entry which is preliminary data.</text>
</comment>
<dbReference type="PANTHER" id="PTHR10622">
    <property type="entry name" value="HET DOMAIN-CONTAINING PROTEIN"/>
    <property type="match status" value="1"/>
</dbReference>
<dbReference type="Gene3D" id="3.40.50.300">
    <property type="entry name" value="P-loop containing nucleotide triphosphate hydrolases"/>
    <property type="match status" value="1"/>
</dbReference>
<dbReference type="Pfam" id="PF06985">
    <property type="entry name" value="HET"/>
    <property type="match status" value="1"/>
</dbReference>
<dbReference type="InterPro" id="IPR027417">
    <property type="entry name" value="P-loop_NTPase"/>
</dbReference>
<sequence length="864" mass="97810">MRLLEIQHDGTIALTEDLIGADNVPAYAILSHTWLPGQEVTFDEFKRGLGRDKAGFDKIRFCAQQAQGDGLRYFWVDTCCINKADAAELQHAINSMFRWYQEATRCYVLLTDVLNAEPATNRVPDMPAWEEEFRRSRWFTRGWTLQELLAPRVVSFYSRDWTHLGERYNLKQLIHDITSIPCPALTGAPLDTFSVEQRLSWSSERQTTREEDKAYSLLGIFGVFTFLNYGEGETNAFRRLRKAIAEDSQETSQPQALVGSLGGRIAVHTPTVHKPSYYIPFPKNRYFVGRREELEILNQTLLGATGCQKMSIVGLGGAGKTQLALRFAYTVRETMSAVSIFWMPALSMESYEQACVAVAAALHISQAETGEDNAKELVKEHLSADQAGPWLLVLDNADDHDILYGTEHAPGIIDYLPESERGMTMFTTRVQELAVSLTRGDVLELGSMSKPDATNFLEKSLIRKNLTEEREAVEGLLDELAFLPLAIAQAAAYLNMNRTTITKYLRLLRHTEQDTISLISKEFRDQTRYKGSANAVVSTWVVSFSQLRERDAVAADLLAFMSCIEWKAIPQSLLPKLQSQGRLEEAIGTLCGYSFVSRREGDNASEVDGGEEWYDLHRLVHLATRVWVDKYGSTADVMQQALAHIAEVFPSDDFANQAVWRAYMPHALRLLDTKTFVEVQSRARLSLWVGRCLDFDGRVPEAVRWLEECLRCREGLDEDDPDRLSSEHELGVSYWANGQIEDAVRLLEHVVKVRDNTLAETHPDRLASQHALSVSYWANGQIEDAVRLLEHVVKVRDNTLAETHPDRLASQHQLGVSYWANGQIEDAVRLLEHVVKVQDTTLAETHPRRLASEGWLRYMISYEE</sequence>
<accession>A0A4Q4M3B1</accession>
<dbReference type="Proteomes" id="UP000292402">
    <property type="component" value="Unassembled WGS sequence"/>
</dbReference>
<dbReference type="InterPro" id="IPR002182">
    <property type="entry name" value="NB-ARC"/>
</dbReference>
<protein>
    <submittedName>
        <fullName evidence="3">Uncharacterized protein</fullName>
    </submittedName>
</protein>
<organism evidence="3 4">
    <name type="scientific">Alternaria tenuissima</name>
    <dbReference type="NCBI Taxonomy" id="119927"/>
    <lineage>
        <taxon>Eukaryota</taxon>
        <taxon>Fungi</taxon>
        <taxon>Dikarya</taxon>
        <taxon>Ascomycota</taxon>
        <taxon>Pezizomycotina</taxon>
        <taxon>Dothideomycetes</taxon>
        <taxon>Pleosporomycetidae</taxon>
        <taxon>Pleosporales</taxon>
        <taxon>Pleosporineae</taxon>
        <taxon>Pleosporaceae</taxon>
        <taxon>Alternaria</taxon>
        <taxon>Alternaria sect. Alternaria</taxon>
        <taxon>Alternaria alternata complex</taxon>
    </lineage>
</organism>
<dbReference type="EMBL" id="PDXA01000065">
    <property type="protein sequence ID" value="RYN35568.1"/>
    <property type="molecule type" value="Genomic_DNA"/>
</dbReference>
<dbReference type="InterPro" id="IPR010730">
    <property type="entry name" value="HET"/>
</dbReference>
<dbReference type="GO" id="GO:0043531">
    <property type="term" value="F:ADP binding"/>
    <property type="evidence" value="ECO:0007669"/>
    <property type="project" value="InterPro"/>
</dbReference>
<dbReference type="SUPFAM" id="SSF52540">
    <property type="entry name" value="P-loop containing nucleoside triphosphate hydrolases"/>
    <property type="match status" value="1"/>
</dbReference>
<reference evidence="4" key="1">
    <citation type="journal article" date="2019" name="bioRxiv">
        <title>Genomics, evolutionary history and diagnostics of the Alternaria alternata species group including apple and Asian pear pathotypes.</title>
        <authorList>
            <person name="Armitage A.D."/>
            <person name="Cockerton H.M."/>
            <person name="Sreenivasaprasad S."/>
            <person name="Woodhall J.W."/>
            <person name="Lane C.R."/>
            <person name="Harrison R.J."/>
            <person name="Clarkson J.P."/>
        </authorList>
    </citation>
    <scope>NUCLEOTIDE SEQUENCE [LARGE SCALE GENOMIC DNA]</scope>
    <source>
        <strain evidence="4">FERA 1082</strain>
    </source>
</reference>
<gene>
    <name evidence="3" type="ORF">AA0114_g11714</name>
</gene>
<proteinExistence type="predicted"/>
<dbReference type="Pfam" id="PF13374">
    <property type="entry name" value="TPR_10"/>
    <property type="match status" value="1"/>
</dbReference>
<feature type="domain" description="Heterokaryon incompatibility" evidence="2">
    <location>
        <begin position="27"/>
        <end position="113"/>
    </location>
</feature>
<evidence type="ECO:0000313" key="3">
    <source>
        <dbReference type="EMBL" id="RYN35568.1"/>
    </source>
</evidence>
<evidence type="ECO:0000259" key="2">
    <source>
        <dbReference type="Pfam" id="PF06985"/>
    </source>
</evidence>
<dbReference type="Pfam" id="PF00931">
    <property type="entry name" value="NB-ARC"/>
    <property type="match status" value="1"/>
</dbReference>
<name>A0A4Q4M3B1_9PLEO</name>
<dbReference type="Pfam" id="PF13424">
    <property type="entry name" value="TPR_12"/>
    <property type="match status" value="1"/>
</dbReference>
<feature type="domain" description="NB-ARC" evidence="1">
    <location>
        <begin position="293"/>
        <end position="465"/>
    </location>
</feature>
<dbReference type="SUPFAM" id="SSF48452">
    <property type="entry name" value="TPR-like"/>
    <property type="match status" value="1"/>
</dbReference>
<evidence type="ECO:0000313" key="4">
    <source>
        <dbReference type="Proteomes" id="UP000292402"/>
    </source>
</evidence>
<dbReference type="PANTHER" id="PTHR10622:SF11">
    <property type="entry name" value="HET-DOMAIN-CONTAINING PROTEIN"/>
    <property type="match status" value="1"/>
</dbReference>
<dbReference type="AlphaFoldDB" id="A0A4Q4M3B1"/>
<dbReference type="Gene3D" id="1.25.40.10">
    <property type="entry name" value="Tetratricopeptide repeat domain"/>
    <property type="match status" value="1"/>
</dbReference>
<dbReference type="InterPro" id="IPR011990">
    <property type="entry name" value="TPR-like_helical_dom_sf"/>
</dbReference>
<evidence type="ECO:0000259" key="1">
    <source>
        <dbReference type="Pfam" id="PF00931"/>
    </source>
</evidence>